<evidence type="ECO:0000256" key="1">
    <source>
        <dbReference type="SAM" id="Phobius"/>
    </source>
</evidence>
<comment type="caution">
    <text evidence="3">The sequence shown here is derived from an EMBL/GenBank/DDBJ whole genome shotgun (WGS) entry which is preliminary data.</text>
</comment>
<evidence type="ECO:0000313" key="2">
    <source>
        <dbReference type="EMBL" id="CUN54105.1"/>
    </source>
</evidence>
<evidence type="ECO:0000313" key="4">
    <source>
        <dbReference type="Proteomes" id="UP000095455"/>
    </source>
</evidence>
<reference evidence="3 5" key="2">
    <citation type="journal article" date="2019" name="Nat. Med.">
        <title>A library of human gut bacterial isolates paired with longitudinal multiomics data enables mechanistic microbiome research.</title>
        <authorList>
            <person name="Poyet M."/>
            <person name="Groussin M."/>
            <person name="Gibbons S.M."/>
            <person name="Avila-Pacheco J."/>
            <person name="Jiang X."/>
            <person name="Kearney S.M."/>
            <person name="Perrotta A.R."/>
            <person name="Berdy B."/>
            <person name="Zhao S."/>
            <person name="Lieberman T.D."/>
            <person name="Swanson P.K."/>
            <person name="Smith M."/>
            <person name="Roesemann S."/>
            <person name="Alexander J.E."/>
            <person name="Rich S.A."/>
            <person name="Livny J."/>
            <person name="Vlamakis H."/>
            <person name="Clish C."/>
            <person name="Bullock K."/>
            <person name="Deik A."/>
            <person name="Scott J."/>
            <person name="Pierce K.A."/>
            <person name="Xavier R.J."/>
            <person name="Alm E.J."/>
        </authorList>
    </citation>
    <scope>NUCLEOTIDE SEQUENCE [LARGE SCALE GENOMIC DNA]</scope>
    <source>
        <strain evidence="3 5">BIOML-A9</strain>
    </source>
</reference>
<protein>
    <submittedName>
        <fullName evidence="3">O-antigen ligase domain-containing protein</fullName>
    </submittedName>
</protein>
<keyword evidence="3" id="KW-0436">Ligase</keyword>
<dbReference type="PANTHER" id="PTHR37422:SF13">
    <property type="entry name" value="LIPOPOLYSACCHARIDE BIOSYNTHESIS PROTEIN PA4999-RELATED"/>
    <property type="match status" value="1"/>
</dbReference>
<name>A0A173XU56_PARDI</name>
<dbReference type="OMA" id="PYLAFFC"/>
<proteinExistence type="predicted"/>
<sequence length="418" mass="48034">MIQSLINKHFFNLLLFTLTFGILLYDAIGFDYTDEICALFLFVLFGIYLFSTSDWNFNKGFLTTIGIFLFYFCYSLYIGSNTKTAIISDMLIQIKPYLAFFCVYSMMPRFSESQKNIMKSICLVFWFLLLLMGLGKAVEPRILFHLMGHPAYYAAAVVCVSLCYLYCSKFTNLDKITFVALLSIGLISGRSKFYGFFALATFITFYFSNIKQFKLDAKNITIILLTIVAVLFVAREKIYFYFYQTLTSEVDKDMIARYVLYATAPQILIDYFPFGSGFASFGTFSSGVYYSSIYSKYGIDGVWGMSKDHYNFIADTYYPSLAQFGIVGIILYITFWIYILMKAIKFHKRTYNMKCLSMVLMIIGFFIIEGTTDSTFTTHRGFFVLMLLGLILSDLKNGVTDEVHPNAKELQDENTSDK</sequence>
<dbReference type="PANTHER" id="PTHR37422">
    <property type="entry name" value="TEICHURONIC ACID BIOSYNTHESIS PROTEIN TUAE"/>
    <property type="match status" value="1"/>
</dbReference>
<feature type="transmembrane region" description="Helical" evidence="1">
    <location>
        <begin position="36"/>
        <end position="53"/>
    </location>
</feature>
<evidence type="ECO:0000313" key="3">
    <source>
        <dbReference type="EMBL" id="MRY91759.1"/>
    </source>
</evidence>
<feature type="transmembrane region" description="Helical" evidence="1">
    <location>
        <begin position="60"/>
        <end position="79"/>
    </location>
</feature>
<dbReference type="EMBL" id="CYYK01000002">
    <property type="protein sequence ID" value="CUN54105.1"/>
    <property type="molecule type" value="Genomic_DNA"/>
</dbReference>
<feature type="transmembrane region" description="Helical" evidence="1">
    <location>
        <begin position="217"/>
        <end position="234"/>
    </location>
</feature>
<dbReference type="EMBL" id="WKMY01000001">
    <property type="protein sequence ID" value="MRY91759.1"/>
    <property type="molecule type" value="Genomic_DNA"/>
</dbReference>
<feature type="transmembrane region" description="Helical" evidence="1">
    <location>
        <begin position="317"/>
        <end position="339"/>
    </location>
</feature>
<feature type="transmembrane region" description="Helical" evidence="1">
    <location>
        <begin position="117"/>
        <end position="138"/>
    </location>
</feature>
<dbReference type="InterPro" id="IPR051533">
    <property type="entry name" value="WaaL-like"/>
</dbReference>
<gene>
    <name evidence="2" type="ORF">ERS852380_00541</name>
    <name evidence="3" type="ORF">GKD67_00570</name>
</gene>
<dbReference type="GO" id="GO:0016874">
    <property type="term" value="F:ligase activity"/>
    <property type="evidence" value="ECO:0007669"/>
    <property type="project" value="UniProtKB-KW"/>
</dbReference>
<keyword evidence="1" id="KW-1133">Transmembrane helix</keyword>
<feature type="transmembrane region" description="Helical" evidence="1">
    <location>
        <begin position="179"/>
        <end position="205"/>
    </location>
</feature>
<feature type="transmembrane region" description="Helical" evidence="1">
    <location>
        <begin position="351"/>
        <end position="368"/>
    </location>
</feature>
<keyword evidence="1" id="KW-0472">Membrane</keyword>
<feature type="transmembrane region" description="Helical" evidence="1">
    <location>
        <begin position="255"/>
        <end position="274"/>
    </location>
</feature>
<evidence type="ECO:0000313" key="5">
    <source>
        <dbReference type="Proteomes" id="UP000461276"/>
    </source>
</evidence>
<keyword evidence="1" id="KW-0812">Transmembrane</keyword>
<organism evidence="3 5">
    <name type="scientific">Parabacteroides distasonis</name>
    <dbReference type="NCBI Taxonomy" id="823"/>
    <lineage>
        <taxon>Bacteria</taxon>
        <taxon>Pseudomonadati</taxon>
        <taxon>Bacteroidota</taxon>
        <taxon>Bacteroidia</taxon>
        <taxon>Bacteroidales</taxon>
        <taxon>Tannerellaceae</taxon>
        <taxon>Parabacteroides</taxon>
    </lineage>
</organism>
<feature type="transmembrane region" description="Helical" evidence="1">
    <location>
        <begin position="12"/>
        <end position="30"/>
    </location>
</feature>
<dbReference type="Proteomes" id="UP000461276">
    <property type="component" value="Unassembled WGS sequence"/>
</dbReference>
<accession>A0A173XU56</accession>
<reference evidence="2 4" key="1">
    <citation type="submission" date="2015-09" db="EMBL/GenBank/DDBJ databases">
        <authorList>
            <consortium name="Pathogen Informatics"/>
        </authorList>
    </citation>
    <scope>NUCLEOTIDE SEQUENCE [LARGE SCALE GENOMIC DNA]</scope>
    <source>
        <strain evidence="2 4">2789STDY5608822</strain>
    </source>
</reference>
<dbReference type="AlphaFoldDB" id="A0A173XU56"/>
<dbReference type="Proteomes" id="UP000095455">
    <property type="component" value="Unassembled WGS sequence"/>
</dbReference>
<feature type="transmembrane region" description="Helical" evidence="1">
    <location>
        <begin position="150"/>
        <end position="167"/>
    </location>
</feature>